<evidence type="ECO:0000256" key="2">
    <source>
        <dbReference type="ARBA" id="ARBA00023235"/>
    </source>
</evidence>
<dbReference type="Proteomes" id="UP000887320">
    <property type="component" value="Unassembled WGS sequence"/>
</dbReference>
<dbReference type="PIRSF" id="PIRSF000709">
    <property type="entry name" value="6PFK_2-Ptase"/>
    <property type="match status" value="1"/>
</dbReference>
<dbReference type="GO" id="GO:0016791">
    <property type="term" value="F:phosphatase activity"/>
    <property type="evidence" value="ECO:0007669"/>
    <property type="project" value="TreeGrafter"/>
</dbReference>
<dbReference type="InterPro" id="IPR013078">
    <property type="entry name" value="His_Pase_superF_clade-1"/>
</dbReference>
<feature type="binding site" evidence="4">
    <location>
        <position position="60"/>
    </location>
    <ligand>
        <name>substrate</name>
    </ligand>
</feature>
<organism evidence="5 6">
    <name type="scientific">Acinetobacter guillouiae</name>
    <name type="common">Acinetobacter genomosp. 11</name>
    <dbReference type="NCBI Taxonomy" id="106649"/>
    <lineage>
        <taxon>Bacteria</taxon>
        <taxon>Pseudomonadati</taxon>
        <taxon>Pseudomonadota</taxon>
        <taxon>Gammaproteobacteria</taxon>
        <taxon>Moraxellales</taxon>
        <taxon>Moraxellaceae</taxon>
        <taxon>Acinetobacter</taxon>
    </lineage>
</organism>
<evidence type="ECO:0000313" key="6">
    <source>
        <dbReference type="Proteomes" id="UP000887320"/>
    </source>
</evidence>
<dbReference type="Pfam" id="PF00300">
    <property type="entry name" value="His_Phos_1"/>
    <property type="match status" value="1"/>
</dbReference>
<feature type="active site" description="Tele-phosphohistidine intermediate" evidence="3">
    <location>
        <position position="10"/>
    </location>
</feature>
<dbReference type="GO" id="GO:0005737">
    <property type="term" value="C:cytoplasm"/>
    <property type="evidence" value="ECO:0007669"/>
    <property type="project" value="TreeGrafter"/>
</dbReference>
<keyword evidence="2" id="KW-0413">Isomerase</keyword>
<sequence>MKLRIDLLRHGETTLNHTLRGSTDDELTELGWQQMHQTISYDQSSVQTQWDFMFSSPLKRCFSFAQKLSEQVQIPLMQDHRLQEIHFGDWEGISTQQIYAKTPELLENFWQSPTHFTPPNAERYLDFQYRIKQALQAIKEQMLVTQSQTALIVTHGGVIKLLKCMALQQSLDDILKMSAELGQLNRFMLDSETMQLELLGDNR</sequence>
<dbReference type="EMBL" id="JAHWXT010000004">
    <property type="protein sequence ID" value="MCF0265323.1"/>
    <property type="molecule type" value="Genomic_DNA"/>
</dbReference>
<reference evidence="5" key="1">
    <citation type="submission" date="2021-07" db="EMBL/GenBank/DDBJ databases">
        <authorList>
            <person name="Fernandez M."/>
            <person name="Pereira P."/>
            <person name="Torres Tejerizo G.A."/>
            <person name="Gonzalez P."/>
            <person name="Agostini E."/>
        </authorList>
    </citation>
    <scope>NUCLEOTIDE SEQUENCE</scope>
    <source>
        <strain evidence="5">SFC 500-1A</strain>
    </source>
</reference>
<dbReference type="InterPro" id="IPR029033">
    <property type="entry name" value="His_PPase_superfam"/>
</dbReference>
<name>A0A8X8GHQ7_ACIGI</name>
<evidence type="ECO:0000256" key="3">
    <source>
        <dbReference type="PIRSR" id="PIRSR613078-1"/>
    </source>
</evidence>
<keyword evidence="1" id="KW-0324">Glycolysis</keyword>
<comment type="caution">
    <text evidence="5">The sequence shown here is derived from an EMBL/GenBank/DDBJ whole genome shotgun (WGS) entry which is preliminary data.</text>
</comment>
<gene>
    <name evidence="5" type="ORF">KW868_12765</name>
</gene>
<accession>A0A8X8GHQ7</accession>
<protein>
    <submittedName>
        <fullName evidence="5">Histidine phosphatase family protein</fullName>
    </submittedName>
</protein>
<dbReference type="InterPro" id="IPR050275">
    <property type="entry name" value="PGM_Phosphatase"/>
</dbReference>
<evidence type="ECO:0000256" key="1">
    <source>
        <dbReference type="ARBA" id="ARBA00023152"/>
    </source>
</evidence>
<dbReference type="InterPro" id="IPR001345">
    <property type="entry name" value="PG/BPGM_mutase_AS"/>
</dbReference>
<dbReference type="AlphaFoldDB" id="A0A8X8GHQ7"/>
<dbReference type="CDD" id="cd07067">
    <property type="entry name" value="HP_PGM_like"/>
    <property type="match status" value="1"/>
</dbReference>
<dbReference type="PANTHER" id="PTHR48100:SF1">
    <property type="entry name" value="HISTIDINE PHOSPHATASE FAMILY PROTEIN-RELATED"/>
    <property type="match status" value="1"/>
</dbReference>
<dbReference type="PANTHER" id="PTHR48100">
    <property type="entry name" value="BROAD-SPECIFICITY PHOSPHATASE YOR283W-RELATED"/>
    <property type="match status" value="1"/>
</dbReference>
<dbReference type="RefSeq" id="WP_234623552.1">
    <property type="nucleotide sequence ID" value="NZ_JAHWXT010000004.1"/>
</dbReference>
<evidence type="ECO:0000256" key="4">
    <source>
        <dbReference type="PIRSR" id="PIRSR613078-2"/>
    </source>
</evidence>
<feature type="binding site" evidence="4">
    <location>
        <begin position="9"/>
        <end position="16"/>
    </location>
    <ligand>
        <name>substrate</name>
    </ligand>
</feature>
<dbReference type="Gene3D" id="3.40.50.1240">
    <property type="entry name" value="Phosphoglycerate mutase-like"/>
    <property type="match status" value="1"/>
</dbReference>
<feature type="active site" description="Proton donor/acceptor" evidence="3">
    <location>
        <position position="84"/>
    </location>
</feature>
<dbReference type="SUPFAM" id="SSF53254">
    <property type="entry name" value="Phosphoglycerate mutase-like"/>
    <property type="match status" value="1"/>
</dbReference>
<proteinExistence type="predicted"/>
<evidence type="ECO:0000313" key="5">
    <source>
        <dbReference type="EMBL" id="MCF0265323.1"/>
    </source>
</evidence>
<dbReference type="PROSITE" id="PS00175">
    <property type="entry name" value="PG_MUTASE"/>
    <property type="match status" value="1"/>
</dbReference>
<dbReference type="SMART" id="SM00855">
    <property type="entry name" value="PGAM"/>
    <property type="match status" value="1"/>
</dbReference>